<keyword evidence="3" id="KW-0808">Transferase</keyword>
<dbReference type="GO" id="GO:0008757">
    <property type="term" value="F:S-adenosylmethionine-dependent methyltransferase activity"/>
    <property type="evidence" value="ECO:0007669"/>
    <property type="project" value="InterPro"/>
</dbReference>
<dbReference type="PANTHER" id="PTHR45277">
    <property type="entry name" value="EXPRESSED PROTEIN"/>
    <property type="match status" value="1"/>
</dbReference>
<dbReference type="GO" id="GO:0032259">
    <property type="term" value="P:methylation"/>
    <property type="evidence" value="ECO:0007669"/>
    <property type="project" value="UniProtKB-KW"/>
</dbReference>
<proteinExistence type="predicted"/>
<keyword evidence="1" id="KW-1133">Transmembrane helix</keyword>
<dbReference type="Proteomes" id="UP000282674">
    <property type="component" value="Unassembled WGS sequence"/>
</dbReference>
<dbReference type="SUPFAM" id="SSF53335">
    <property type="entry name" value="S-adenosyl-L-methionine-dependent methyltransferases"/>
    <property type="match status" value="1"/>
</dbReference>
<sequence length="249" mass="26947">MRSHAGEYGVDGDYRVVPAYWQARILAVVGVLLAWVIVKEAVEGDVVEGTAAGVVTLLLASSLGLYLRTTLVGKFEVWAAVLADLRLRGDERLLDLGCGRGAVLLAAARLLPQGRVVGVDLWRADQTGNTPNVTRRNAQLEGVAERVDLVTGDMRGLPFEDGVYDVVVSSLAIHNIPSPAGRLAAIDEAVRVLRPGGRLVVADPLWTGRYTARLRELGLVDVRRRSAGWRMWWGGPWLPTGLATATKRP</sequence>
<keyword evidence="3" id="KW-0489">Methyltransferase</keyword>
<keyword evidence="1" id="KW-0812">Transmembrane</keyword>
<dbReference type="CDD" id="cd02440">
    <property type="entry name" value="AdoMet_MTases"/>
    <property type="match status" value="1"/>
</dbReference>
<feature type="transmembrane region" description="Helical" evidence="1">
    <location>
        <begin position="20"/>
        <end position="38"/>
    </location>
</feature>
<name>A0A3M2LUN5_9ACTN</name>
<protein>
    <submittedName>
        <fullName evidence="3">Class I SAM-dependent methyltransferase</fullName>
    </submittedName>
</protein>
<evidence type="ECO:0000313" key="4">
    <source>
        <dbReference type="Proteomes" id="UP000282674"/>
    </source>
</evidence>
<accession>A0A3M2LUN5</accession>
<dbReference type="EMBL" id="RFFG01000082">
    <property type="protein sequence ID" value="RMI38638.1"/>
    <property type="molecule type" value="Genomic_DNA"/>
</dbReference>
<gene>
    <name evidence="3" type="ORF">EBO15_32375</name>
</gene>
<evidence type="ECO:0000259" key="2">
    <source>
        <dbReference type="Pfam" id="PF08241"/>
    </source>
</evidence>
<dbReference type="Pfam" id="PF08241">
    <property type="entry name" value="Methyltransf_11"/>
    <property type="match status" value="1"/>
</dbReference>
<evidence type="ECO:0000256" key="1">
    <source>
        <dbReference type="SAM" id="Phobius"/>
    </source>
</evidence>
<organism evidence="3 4">
    <name type="scientific">Actinomadura harenae</name>
    <dbReference type="NCBI Taxonomy" id="2483351"/>
    <lineage>
        <taxon>Bacteria</taxon>
        <taxon>Bacillati</taxon>
        <taxon>Actinomycetota</taxon>
        <taxon>Actinomycetes</taxon>
        <taxon>Streptosporangiales</taxon>
        <taxon>Thermomonosporaceae</taxon>
        <taxon>Actinomadura</taxon>
    </lineage>
</organism>
<keyword evidence="1" id="KW-0472">Membrane</keyword>
<feature type="domain" description="Methyltransferase type 11" evidence="2">
    <location>
        <begin position="94"/>
        <end position="201"/>
    </location>
</feature>
<comment type="caution">
    <text evidence="3">The sequence shown here is derived from an EMBL/GenBank/DDBJ whole genome shotgun (WGS) entry which is preliminary data.</text>
</comment>
<dbReference type="InterPro" id="IPR013216">
    <property type="entry name" value="Methyltransf_11"/>
</dbReference>
<dbReference type="Gene3D" id="3.40.50.150">
    <property type="entry name" value="Vaccinia Virus protein VP39"/>
    <property type="match status" value="1"/>
</dbReference>
<reference evidence="3 4" key="1">
    <citation type="submission" date="2018-10" db="EMBL/GenBank/DDBJ databases">
        <title>Isolation from soil.</title>
        <authorList>
            <person name="Hu J."/>
        </authorList>
    </citation>
    <scope>NUCLEOTIDE SEQUENCE [LARGE SCALE GENOMIC DNA]</scope>
    <source>
        <strain evidence="3 4">NEAU-Ht49</strain>
    </source>
</reference>
<feature type="transmembrane region" description="Helical" evidence="1">
    <location>
        <begin position="50"/>
        <end position="67"/>
    </location>
</feature>
<dbReference type="OrthoDB" id="9797252at2"/>
<keyword evidence="4" id="KW-1185">Reference proteome</keyword>
<dbReference type="InterPro" id="IPR029063">
    <property type="entry name" value="SAM-dependent_MTases_sf"/>
</dbReference>
<evidence type="ECO:0000313" key="3">
    <source>
        <dbReference type="EMBL" id="RMI38638.1"/>
    </source>
</evidence>
<dbReference type="AlphaFoldDB" id="A0A3M2LUN5"/>
<dbReference type="PANTHER" id="PTHR45277:SF1">
    <property type="entry name" value="EXPRESSED PROTEIN"/>
    <property type="match status" value="1"/>
</dbReference>